<keyword evidence="4 9" id="KW-0812">Transmembrane</keyword>
<keyword evidence="11" id="KW-1185">Reference proteome</keyword>
<evidence type="ECO:0000256" key="2">
    <source>
        <dbReference type="ARBA" id="ARBA00022448"/>
    </source>
</evidence>
<keyword evidence="6 9" id="KW-1133">Transmembrane helix</keyword>
<dbReference type="InterPro" id="IPR052157">
    <property type="entry name" value="BCAA_transport_permease"/>
</dbReference>
<protein>
    <submittedName>
        <fullName evidence="10">Branched-chain amino acid ABC transporter permease</fullName>
    </submittedName>
</protein>
<keyword evidence="5" id="KW-0029">Amino-acid transport</keyword>
<dbReference type="CDD" id="cd06582">
    <property type="entry name" value="TM_PBP1_LivH_like"/>
    <property type="match status" value="1"/>
</dbReference>
<dbReference type="RefSeq" id="WP_324277840.1">
    <property type="nucleotide sequence ID" value="NZ_CP141261.1"/>
</dbReference>
<evidence type="ECO:0000256" key="7">
    <source>
        <dbReference type="ARBA" id="ARBA00023136"/>
    </source>
</evidence>
<feature type="transmembrane region" description="Helical" evidence="9">
    <location>
        <begin position="156"/>
        <end position="175"/>
    </location>
</feature>
<dbReference type="InterPro" id="IPR001851">
    <property type="entry name" value="ABC_transp_permease"/>
</dbReference>
<evidence type="ECO:0000256" key="5">
    <source>
        <dbReference type="ARBA" id="ARBA00022970"/>
    </source>
</evidence>
<evidence type="ECO:0000256" key="3">
    <source>
        <dbReference type="ARBA" id="ARBA00022475"/>
    </source>
</evidence>
<evidence type="ECO:0000313" key="11">
    <source>
        <dbReference type="Proteomes" id="UP001324287"/>
    </source>
</evidence>
<dbReference type="PANTHER" id="PTHR11795">
    <property type="entry name" value="BRANCHED-CHAIN AMINO ACID TRANSPORT SYSTEM PERMEASE PROTEIN LIVH"/>
    <property type="match status" value="1"/>
</dbReference>
<gene>
    <name evidence="10" type="ORF">U6N30_14620</name>
</gene>
<feature type="transmembrane region" description="Helical" evidence="9">
    <location>
        <begin position="273"/>
        <end position="292"/>
    </location>
</feature>
<comment type="similarity">
    <text evidence="8">Belongs to the binding-protein-dependent transport system permease family. LivHM subfamily.</text>
</comment>
<evidence type="ECO:0000256" key="4">
    <source>
        <dbReference type="ARBA" id="ARBA00022692"/>
    </source>
</evidence>
<feature type="transmembrane region" description="Helical" evidence="9">
    <location>
        <begin position="52"/>
        <end position="71"/>
    </location>
</feature>
<feature type="transmembrane region" description="Helical" evidence="9">
    <location>
        <begin position="20"/>
        <end position="45"/>
    </location>
</feature>
<dbReference type="Proteomes" id="UP001324287">
    <property type="component" value="Chromosome"/>
</dbReference>
<feature type="transmembrane region" description="Helical" evidence="9">
    <location>
        <begin position="77"/>
        <end position="99"/>
    </location>
</feature>
<sequence length="304" mass="31032">MAADPRGEETSMAGWFDANLVSILNGFAIGSLLFILAVGLSIVFGMMDVLNLAHGAFFLIGSYLAVTFVAGESWGGFFAALGIAALVGLLAGGALSGLTEPLARRPILDQALLTLGISLIVAEVLSIIYGNDVFSVPEPPGLAGSVGVAGSSYPTYRLMLIAVGLVLALVVWLVVEKTSIGALVRASVADREMVSALGIDNRKVKFAVLGVGSLLATVAGVLAAPVYGARPGLDKTILILALVVIVIGGLGSVRGALVGALVIGQVESLGRALFPEIASFILFGTLALVLVVRPRGLFAGKVAH</sequence>
<evidence type="ECO:0000256" key="6">
    <source>
        <dbReference type="ARBA" id="ARBA00022989"/>
    </source>
</evidence>
<keyword evidence="3" id="KW-1003">Cell membrane</keyword>
<evidence type="ECO:0000313" key="10">
    <source>
        <dbReference type="EMBL" id="WRL66528.1"/>
    </source>
</evidence>
<name>A0ABZ1B9J9_9ACTN</name>
<feature type="transmembrane region" description="Helical" evidence="9">
    <location>
        <begin position="206"/>
        <end position="227"/>
    </location>
</feature>
<organism evidence="10 11">
    <name type="scientific">Blastococcus brunescens</name>
    <dbReference type="NCBI Taxonomy" id="1564165"/>
    <lineage>
        <taxon>Bacteria</taxon>
        <taxon>Bacillati</taxon>
        <taxon>Actinomycetota</taxon>
        <taxon>Actinomycetes</taxon>
        <taxon>Geodermatophilales</taxon>
        <taxon>Geodermatophilaceae</taxon>
        <taxon>Blastococcus</taxon>
    </lineage>
</organism>
<evidence type="ECO:0000256" key="8">
    <source>
        <dbReference type="ARBA" id="ARBA00037998"/>
    </source>
</evidence>
<proteinExistence type="inferred from homology"/>
<dbReference type="PANTHER" id="PTHR11795:SF442">
    <property type="entry name" value="ABC TRANSPORTER ATP-BINDING PROTEIN"/>
    <property type="match status" value="1"/>
</dbReference>
<dbReference type="Pfam" id="PF02653">
    <property type="entry name" value="BPD_transp_2"/>
    <property type="match status" value="1"/>
</dbReference>
<keyword evidence="2" id="KW-0813">Transport</keyword>
<dbReference type="EMBL" id="CP141261">
    <property type="protein sequence ID" value="WRL66528.1"/>
    <property type="molecule type" value="Genomic_DNA"/>
</dbReference>
<feature type="transmembrane region" description="Helical" evidence="9">
    <location>
        <begin position="239"/>
        <end position="261"/>
    </location>
</feature>
<accession>A0ABZ1B9J9</accession>
<keyword evidence="7 9" id="KW-0472">Membrane</keyword>
<evidence type="ECO:0000256" key="1">
    <source>
        <dbReference type="ARBA" id="ARBA00004651"/>
    </source>
</evidence>
<comment type="subcellular location">
    <subcellularLocation>
        <location evidence="1">Cell membrane</location>
        <topology evidence="1">Multi-pass membrane protein</topology>
    </subcellularLocation>
</comment>
<evidence type="ECO:0000256" key="9">
    <source>
        <dbReference type="SAM" id="Phobius"/>
    </source>
</evidence>
<feature type="transmembrane region" description="Helical" evidence="9">
    <location>
        <begin position="111"/>
        <end position="130"/>
    </location>
</feature>
<reference evidence="10 11" key="1">
    <citation type="submission" date="2023-12" db="EMBL/GenBank/DDBJ databases">
        <title>Blastococcus brunescens sp. nov., an actonobacterium isolated from sandstone collected in sahara desert.</title>
        <authorList>
            <person name="Gtari M."/>
            <person name="Ghodhbane F."/>
        </authorList>
    </citation>
    <scope>NUCLEOTIDE SEQUENCE [LARGE SCALE GENOMIC DNA]</scope>
    <source>
        <strain evidence="10 11">BMG 8361</strain>
    </source>
</reference>